<reference evidence="1" key="1">
    <citation type="submission" date="2023-08" db="EMBL/GenBank/DDBJ databases">
        <authorList>
            <person name="Alioto T."/>
            <person name="Alioto T."/>
            <person name="Gomez Garrido J."/>
        </authorList>
    </citation>
    <scope>NUCLEOTIDE SEQUENCE</scope>
</reference>
<dbReference type="Proteomes" id="UP001162480">
    <property type="component" value="Chromosome 9"/>
</dbReference>
<keyword evidence="2" id="KW-1185">Reference proteome</keyword>
<protein>
    <submittedName>
        <fullName evidence="1">Uncharacterized protein</fullName>
    </submittedName>
</protein>
<dbReference type="AlphaFoldDB" id="A0AA36F8I7"/>
<accession>A0AA36F8I7</accession>
<evidence type="ECO:0000313" key="2">
    <source>
        <dbReference type="Proteomes" id="UP001162480"/>
    </source>
</evidence>
<organism evidence="1 2">
    <name type="scientific">Octopus vulgaris</name>
    <name type="common">Common octopus</name>
    <dbReference type="NCBI Taxonomy" id="6645"/>
    <lineage>
        <taxon>Eukaryota</taxon>
        <taxon>Metazoa</taxon>
        <taxon>Spiralia</taxon>
        <taxon>Lophotrochozoa</taxon>
        <taxon>Mollusca</taxon>
        <taxon>Cephalopoda</taxon>
        <taxon>Coleoidea</taxon>
        <taxon>Octopodiformes</taxon>
        <taxon>Octopoda</taxon>
        <taxon>Incirrata</taxon>
        <taxon>Octopodidae</taxon>
        <taxon>Octopus</taxon>
    </lineage>
</organism>
<evidence type="ECO:0000313" key="1">
    <source>
        <dbReference type="EMBL" id="CAI9728422.1"/>
    </source>
</evidence>
<gene>
    <name evidence="1" type="ORF">OCTVUL_1B008056</name>
</gene>
<proteinExistence type="predicted"/>
<sequence>MTYKHGTLNGECEESGQECEIEIMVRGNLWFGKLVMESKSLHRSLIPKRNESSAKPKQLYGKCLPLSDSIVMDSLGSRIFGSVSAVGGSLDALSYNCKSSFRDCNENCDGCTAAGDVAGKE</sequence>
<name>A0AA36F8I7_OCTVU</name>
<dbReference type="EMBL" id="OX597822">
    <property type="protein sequence ID" value="CAI9728422.1"/>
    <property type="molecule type" value="Genomic_DNA"/>
</dbReference>